<dbReference type="GO" id="GO:0005634">
    <property type="term" value="C:nucleus"/>
    <property type="evidence" value="ECO:0007669"/>
    <property type="project" value="TreeGrafter"/>
</dbReference>
<accession>A0A1R2C435</accession>
<comment type="caution">
    <text evidence="9">The sequence shown here is derived from an EMBL/GenBank/DDBJ whole genome shotgun (WGS) entry which is preliminary data.</text>
</comment>
<keyword evidence="2" id="KW-0723">Serine/threonine-protein kinase</keyword>
<dbReference type="InterPro" id="IPR011009">
    <property type="entry name" value="Kinase-like_dom_sf"/>
</dbReference>
<dbReference type="Gene3D" id="1.10.510.10">
    <property type="entry name" value="Transferase(Phosphotransferase) domain 1"/>
    <property type="match status" value="1"/>
</dbReference>
<dbReference type="EMBL" id="MPUH01000291">
    <property type="protein sequence ID" value="OMJ83782.1"/>
    <property type="molecule type" value="Genomic_DNA"/>
</dbReference>
<evidence type="ECO:0000256" key="4">
    <source>
        <dbReference type="ARBA" id="ARBA00022741"/>
    </source>
</evidence>
<keyword evidence="6" id="KW-0067">ATP-binding</keyword>
<reference evidence="9 10" key="1">
    <citation type="submission" date="2016-11" db="EMBL/GenBank/DDBJ databases">
        <title>The macronuclear genome of Stentor coeruleus: a giant cell with tiny introns.</title>
        <authorList>
            <person name="Slabodnick M."/>
            <person name="Ruby J.G."/>
            <person name="Reiff S.B."/>
            <person name="Swart E.C."/>
            <person name="Gosai S."/>
            <person name="Prabakaran S."/>
            <person name="Witkowska E."/>
            <person name="Larue G.E."/>
            <person name="Fisher S."/>
            <person name="Freeman R.M."/>
            <person name="Gunawardena J."/>
            <person name="Chu W."/>
            <person name="Stover N.A."/>
            <person name="Gregory B.D."/>
            <person name="Nowacki M."/>
            <person name="Derisi J."/>
            <person name="Roy S.W."/>
            <person name="Marshall W.F."/>
            <person name="Sood P."/>
        </authorList>
    </citation>
    <scope>NUCLEOTIDE SEQUENCE [LARGE SCALE GENOMIC DNA]</scope>
    <source>
        <strain evidence="9">WM001</strain>
    </source>
</reference>
<dbReference type="PROSITE" id="PS50011">
    <property type="entry name" value="PROTEIN_KINASE_DOM"/>
    <property type="match status" value="1"/>
</dbReference>
<evidence type="ECO:0000256" key="5">
    <source>
        <dbReference type="ARBA" id="ARBA00022777"/>
    </source>
</evidence>
<keyword evidence="4" id="KW-0547">Nucleotide-binding</keyword>
<organism evidence="9 10">
    <name type="scientific">Stentor coeruleus</name>
    <dbReference type="NCBI Taxonomy" id="5963"/>
    <lineage>
        <taxon>Eukaryota</taxon>
        <taxon>Sar</taxon>
        <taxon>Alveolata</taxon>
        <taxon>Ciliophora</taxon>
        <taxon>Postciliodesmatophora</taxon>
        <taxon>Heterotrichea</taxon>
        <taxon>Heterotrichida</taxon>
        <taxon>Stentoridae</taxon>
        <taxon>Stentor</taxon>
    </lineage>
</organism>
<evidence type="ECO:0000313" key="9">
    <source>
        <dbReference type="EMBL" id="OMJ83782.1"/>
    </source>
</evidence>
<proteinExistence type="inferred from homology"/>
<feature type="compositionally biased region" description="Polar residues" evidence="7">
    <location>
        <begin position="11"/>
        <end position="22"/>
    </location>
</feature>
<feature type="domain" description="Protein kinase" evidence="8">
    <location>
        <begin position="41"/>
        <end position="325"/>
    </location>
</feature>
<keyword evidence="3" id="KW-0808">Transferase</keyword>
<dbReference type="GO" id="GO:0005737">
    <property type="term" value="C:cytoplasm"/>
    <property type="evidence" value="ECO:0007669"/>
    <property type="project" value="TreeGrafter"/>
</dbReference>
<dbReference type="InterPro" id="IPR050591">
    <property type="entry name" value="GSK-3"/>
</dbReference>
<gene>
    <name evidence="9" type="ORF">SteCoe_15190</name>
</gene>
<dbReference type="PANTHER" id="PTHR24057">
    <property type="entry name" value="GLYCOGEN SYNTHASE KINASE-3 ALPHA"/>
    <property type="match status" value="1"/>
</dbReference>
<protein>
    <recommendedName>
        <fullName evidence="8">Protein kinase domain-containing protein</fullName>
    </recommendedName>
</protein>
<keyword evidence="10" id="KW-1185">Reference proteome</keyword>
<dbReference type="Proteomes" id="UP000187209">
    <property type="component" value="Unassembled WGS sequence"/>
</dbReference>
<dbReference type="PANTHER" id="PTHR24057:SF0">
    <property type="entry name" value="PROTEIN KINASE SHAGGY-RELATED"/>
    <property type="match status" value="1"/>
</dbReference>
<dbReference type="OrthoDB" id="272141at2759"/>
<dbReference type="InterPro" id="IPR000719">
    <property type="entry name" value="Prot_kinase_dom"/>
</dbReference>
<dbReference type="SUPFAM" id="SSF56112">
    <property type="entry name" value="Protein kinase-like (PK-like)"/>
    <property type="match status" value="1"/>
</dbReference>
<dbReference type="SMART" id="SM00220">
    <property type="entry name" value="S_TKc"/>
    <property type="match status" value="1"/>
</dbReference>
<dbReference type="GO" id="GO:0005524">
    <property type="term" value="F:ATP binding"/>
    <property type="evidence" value="ECO:0007669"/>
    <property type="project" value="UniProtKB-KW"/>
</dbReference>
<evidence type="ECO:0000256" key="3">
    <source>
        <dbReference type="ARBA" id="ARBA00022679"/>
    </source>
</evidence>
<feature type="region of interest" description="Disordered" evidence="7">
    <location>
        <begin position="1"/>
        <end position="22"/>
    </location>
</feature>
<name>A0A1R2C435_9CILI</name>
<evidence type="ECO:0000256" key="2">
    <source>
        <dbReference type="ARBA" id="ARBA00022527"/>
    </source>
</evidence>
<dbReference type="FunFam" id="1.10.510.10:FF:000082">
    <property type="entry name" value="Shaggy-related protein kinase kappa"/>
    <property type="match status" value="1"/>
</dbReference>
<sequence length="361" mass="40736">MVDSDKRTSKHQSGPLNVSILSSADPHQIPSVYERQPPQAYTSDKIAGNGTFGVVYMATIAETGEKVAIKKVFQDPRYKNRELELMQQLTHPNIVALHHSFFTEGAKPNELFLNLVMEYVPDTLHKVVRGFLRKNTPVPLILVKLYAYQILRSIGYCHLIGICHRDIKPQNLLVDPITHRLVLCDFGSAKRLVRGEPNIAYICSRYYRAPELILGATAYATAIDVWSAGCVIAEIFTGKPLFPGESASDQIVEIIKVLGTPNREQLFDMNSKYNGPKLPEIRGTPWARVFKGKIPADALSFLESILVYSPGRRPNAYQALHHPFFDELRREGCRLPSGGRLPELFNWNDIERKFIESHVNV</sequence>
<evidence type="ECO:0000313" key="10">
    <source>
        <dbReference type="Proteomes" id="UP000187209"/>
    </source>
</evidence>
<dbReference type="GO" id="GO:0030154">
    <property type="term" value="P:cell differentiation"/>
    <property type="evidence" value="ECO:0007669"/>
    <property type="project" value="TreeGrafter"/>
</dbReference>
<dbReference type="GO" id="GO:0004674">
    <property type="term" value="F:protein serine/threonine kinase activity"/>
    <property type="evidence" value="ECO:0007669"/>
    <property type="project" value="UniProtKB-KW"/>
</dbReference>
<dbReference type="Gene3D" id="3.30.200.20">
    <property type="entry name" value="Phosphorylase Kinase, domain 1"/>
    <property type="match status" value="1"/>
</dbReference>
<dbReference type="Pfam" id="PF00069">
    <property type="entry name" value="Pkinase"/>
    <property type="match status" value="1"/>
</dbReference>
<evidence type="ECO:0000256" key="1">
    <source>
        <dbReference type="ARBA" id="ARBA00005527"/>
    </source>
</evidence>
<evidence type="ECO:0000259" key="8">
    <source>
        <dbReference type="PROSITE" id="PS50011"/>
    </source>
</evidence>
<dbReference type="PROSITE" id="PS00108">
    <property type="entry name" value="PROTEIN_KINASE_ST"/>
    <property type="match status" value="1"/>
</dbReference>
<dbReference type="GO" id="GO:0007165">
    <property type="term" value="P:signal transduction"/>
    <property type="evidence" value="ECO:0007669"/>
    <property type="project" value="TreeGrafter"/>
</dbReference>
<dbReference type="CDD" id="cd14137">
    <property type="entry name" value="STKc_GSK3"/>
    <property type="match status" value="1"/>
</dbReference>
<evidence type="ECO:0000256" key="7">
    <source>
        <dbReference type="SAM" id="MobiDB-lite"/>
    </source>
</evidence>
<dbReference type="InterPro" id="IPR039192">
    <property type="entry name" value="STKc_GSK3"/>
</dbReference>
<dbReference type="InterPro" id="IPR008271">
    <property type="entry name" value="Ser/Thr_kinase_AS"/>
</dbReference>
<comment type="similarity">
    <text evidence="1">Belongs to the protein kinase superfamily. CMGC Ser/Thr protein kinase family. GSK-3 subfamily.</text>
</comment>
<dbReference type="AlphaFoldDB" id="A0A1R2C435"/>
<evidence type="ECO:0000256" key="6">
    <source>
        <dbReference type="ARBA" id="ARBA00022840"/>
    </source>
</evidence>
<keyword evidence="5" id="KW-0418">Kinase</keyword>